<keyword evidence="4" id="KW-1185">Reference proteome</keyword>
<dbReference type="InterPro" id="IPR000845">
    <property type="entry name" value="Nucleoside_phosphorylase_d"/>
</dbReference>
<dbReference type="AlphaFoldDB" id="W1PKS1"/>
<sequence>MEETRWGAISTAIILLLLAINSVATPLDKRSLQLIGELNGEGPYIGVVTVYPPEEKAFFDSNALKPHPKYPFLDLSGRRFRVGKIHGKKVIYVRCGVGMVNAAAASQQLFDLFDVTGIVHFGIAGNVNSSFSIGDVTIPKYVAHTGIWEWLNIHGEMDKKDFGMLVIGRYNKPRAKGKNALGRIGYQPEEFYSHNGKPNVPEDLIWAQTTSQWQDLAKSLEGMKLDSCLNSSLCVANERKLVVGLRAATANIFVDNAAYRRFLFHNFHVSSVDEESASIVMTSLSNGFPVIVIRGLSDLAGGQKGQNAISTFGPLAARNAVKATLGFIDMLP</sequence>
<dbReference type="InterPro" id="IPR035994">
    <property type="entry name" value="Nucleoside_phosphorylase_sf"/>
</dbReference>
<dbReference type="OMA" id="KVIYVKC"/>
<evidence type="ECO:0000313" key="3">
    <source>
        <dbReference type="EMBL" id="ERN08349.1"/>
    </source>
</evidence>
<dbReference type="eggNOG" id="ENOG502QTFZ">
    <property type="taxonomic scope" value="Eukaryota"/>
</dbReference>
<dbReference type="PANTHER" id="PTHR21234">
    <property type="entry name" value="PURINE NUCLEOSIDE PHOSPHORYLASE"/>
    <property type="match status" value="1"/>
</dbReference>
<dbReference type="STRING" id="13333.W1PKS1"/>
<evidence type="ECO:0000313" key="4">
    <source>
        <dbReference type="Proteomes" id="UP000017836"/>
    </source>
</evidence>
<accession>W1PKS1</accession>
<dbReference type="CDD" id="cd09008">
    <property type="entry name" value="MTAN"/>
    <property type="match status" value="1"/>
</dbReference>
<evidence type="ECO:0000259" key="2">
    <source>
        <dbReference type="Pfam" id="PF01048"/>
    </source>
</evidence>
<dbReference type="OrthoDB" id="1916878at2759"/>
<evidence type="ECO:0000256" key="1">
    <source>
        <dbReference type="SAM" id="SignalP"/>
    </source>
</evidence>
<dbReference type="GO" id="GO:0009116">
    <property type="term" value="P:nucleoside metabolic process"/>
    <property type="evidence" value="ECO:0007669"/>
    <property type="project" value="InterPro"/>
</dbReference>
<dbReference type="PANTHER" id="PTHR21234:SF30">
    <property type="entry name" value="PHOSPHORYLASE SUPERFAMILY PROTEIN"/>
    <property type="match status" value="1"/>
</dbReference>
<protein>
    <recommendedName>
        <fullName evidence="2">Nucleoside phosphorylase domain-containing protein</fullName>
    </recommendedName>
</protein>
<dbReference type="Pfam" id="PF01048">
    <property type="entry name" value="PNP_UDP_1"/>
    <property type="match status" value="1"/>
</dbReference>
<dbReference type="HOGENOM" id="CLU_031248_0_0_1"/>
<gene>
    <name evidence="3" type="ORF">AMTR_s00148p00020960</name>
</gene>
<dbReference type="SUPFAM" id="SSF53167">
    <property type="entry name" value="Purine and uridine phosphorylases"/>
    <property type="match status" value="1"/>
</dbReference>
<organism evidence="3 4">
    <name type="scientific">Amborella trichopoda</name>
    <dbReference type="NCBI Taxonomy" id="13333"/>
    <lineage>
        <taxon>Eukaryota</taxon>
        <taxon>Viridiplantae</taxon>
        <taxon>Streptophyta</taxon>
        <taxon>Embryophyta</taxon>
        <taxon>Tracheophyta</taxon>
        <taxon>Spermatophyta</taxon>
        <taxon>Magnoliopsida</taxon>
        <taxon>Amborellales</taxon>
        <taxon>Amborellaceae</taxon>
        <taxon>Amborella</taxon>
    </lineage>
</organism>
<dbReference type="GO" id="GO:0003824">
    <property type="term" value="F:catalytic activity"/>
    <property type="evidence" value="ECO:0007669"/>
    <property type="project" value="InterPro"/>
</dbReference>
<feature type="domain" description="Nucleoside phosphorylase" evidence="2">
    <location>
        <begin position="45"/>
        <end position="328"/>
    </location>
</feature>
<feature type="chain" id="PRO_5004807589" description="Nucleoside phosphorylase domain-containing protein" evidence="1">
    <location>
        <begin position="25"/>
        <end position="332"/>
    </location>
</feature>
<name>W1PKS1_AMBTC</name>
<dbReference type="KEGG" id="atr:18995775"/>
<dbReference type="Gramene" id="ERN08349">
    <property type="protein sequence ID" value="ERN08349"/>
    <property type="gene ID" value="AMTR_s00148p00020960"/>
</dbReference>
<reference evidence="4" key="1">
    <citation type="journal article" date="2013" name="Science">
        <title>The Amborella genome and the evolution of flowering plants.</title>
        <authorList>
            <consortium name="Amborella Genome Project"/>
        </authorList>
    </citation>
    <scope>NUCLEOTIDE SEQUENCE [LARGE SCALE GENOMIC DNA]</scope>
</reference>
<dbReference type="Gene3D" id="3.40.50.1580">
    <property type="entry name" value="Nucleoside phosphorylase domain"/>
    <property type="match status" value="1"/>
</dbReference>
<keyword evidence="1" id="KW-0732">Signal</keyword>
<dbReference type="EMBL" id="KI393463">
    <property type="protein sequence ID" value="ERN08349.1"/>
    <property type="molecule type" value="Genomic_DNA"/>
</dbReference>
<dbReference type="Proteomes" id="UP000017836">
    <property type="component" value="Unassembled WGS sequence"/>
</dbReference>
<feature type="signal peptide" evidence="1">
    <location>
        <begin position="1"/>
        <end position="24"/>
    </location>
</feature>
<proteinExistence type="predicted"/>